<name>Q01ND3_SOLUE</name>
<organism evidence="2">
    <name type="scientific">Solibacter usitatus (strain Ellin6076)</name>
    <dbReference type="NCBI Taxonomy" id="234267"/>
    <lineage>
        <taxon>Bacteria</taxon>
        <taxon>Pseudomonadati</taxon>
        <taxon>Acidobacteriota</taxon>
        <taxon>Terriglobia</taxon>
        <taxon>Bryobacterales</taxon>
        <taxon>Solibacteraceae</taxon>
        <taxon>Candidatus Solibacter</taxon>
    </lineage>
</organism>
<dbReference type="AlphaFoldDB" id="Q01ND3"/>
<dbReference type="eggNOG" id="COG2801">
    <property type="taxonomic scope" value="Bacteria"/>
</dbReference>
<gene>
    <name evidence="2" type="ordered locus">Acid_7943</name>
</gene>
<dbReference type="EMBL" id="CP000473">
    <property type="protein sequence ID" value="ABJ88837.1"/>
    <property type="molecule type" value="Genomic_DNA"/>
</dbReference>
<proteinExistence type="predicted"/>
<dbReference type="KEGG" id="sus:Acid_7943"/>
<evidence type="ECO:0000256" key="1">
    <source>
        <dbReference type="SAM" id="MobiDB-lite"/>
    </source>
</evidence>
<protein>
    <submittedName>
        <fullName evidence="2">Uncharacterized protein</fullName>
    </submittedName>
</protein>
<reference evidence="2" key="1">
    <citation type="submission" date="2006-10" db="EMBL/GenBank/DDBJ databases">
        <title>Complete sequence of Solibacter usitatus Ellin6076.</title>
        <authorList>
            <consortium name="US DOE Joint Genome Institute"/>
            <person name="Copeland A."/>
            <person name="Lucas S."/>
            <person name="Lapidus A."/>
            <person name="Barry K."/>
            <person name="Detter J.C."/>
            <person name="Glavina del Rio T."/>
            <person name="Hammon N."/>
            <person name="Israni S."/>
            <person name="Dalin E."/>
            <person name="Tice H."/>
            <person name="Pitluck S."/>
            <person name="Thompson L.S."/>
            <person name="Brettin T."/>
            <person name="Bruce D."/>
            <person name="Han C."/>
            <person name="Tapia R."/>
            <person name="Gilna P."/>
            <person name="Schmutz J."/>
            <person name="Larimer F."/>
            <person name="Land M."/>
            <person name="Hauser L."/>
            <person name="Kyrpides N."/>
            <person name="Mikhailova N."/>
            <person name="Janssen P.H."/>
            <person name="Kuske C.R."/>
            <person name="Richardson P."/>
        </authorList>
    </citation>
    <scope>NUCLEOTIDE SEQUENCE</scope>
    <source>
        <strain evidence="2">Ellin6076</strain>
    </source>
</reference>
<evidence type="ECO:0000313" key="2">
    <source>
        <dbReference type="EMBL" id="ABJ88837.1"/>
    </source>
</evidence>
<accession>Q01ND3</accession>
<dbReference type="InParanoid" id="Q01ND3"/>
<dbReference type="STRING" id="234267.Acid_7943"/>
<dbReference type="HOGENOM" id="CLU_1915723_0_0_0"/>
<sequence>MTQAKKWHERQSSPATGNISARPGRSAWGVLPSSRRMATIPYLCHFNESILGPQYAFSRHRGIYRSDVVQTTTNPGTGADLLPSLSPPVPGKRTRREDHALLIVRDEFRSGYSLIGLLASRARLRFTGHQRS</sequence>
<feature type="region of interest" description="Disordered" evidence="1">
    <location>
        <begin position="1"/>
        <end position="26"/>
    </location>
</feature>
<feature type="region of interest" description="Disordered" evidence="1">
    <location>
        <begin position="73"/>
        <end position="93"/>
    </location>
</feature>